<dbReference type="InterPro" id="IPR008978">
    <property type="entry name" value="HSP20-like_chaperone"/>
</dbReference>
<evidence type="ECO:0000256" key="2">
    <source>
        <dbReference type="RuleBase" id="RU003616"/>
    </source>
</evidence>
<protein>
    <submittedName>
        <fullName evidence="5">Spore protein SP21</fullName>
    </submittedName>
</protein>
<reference evidence="5 6" key="1">
    <citation type="submission" date="2019-02" db="EMBL/GenBank/DDBJ databases">
        <title>Deep-cultivation of Planctomycetes and their phenomic and genomic characterization uncovers novel biology.</title>
        <authorList>
            <person name="Wiegand S."/>
            <person name="Jogler M."/>
            <person name="Boedeker C."/>
            <person name="Pinto D."/>
            <person name="Vollmers J."/>
            <person name="Rivas-Marin E."/>
            <person name="Kohn T."/>
            <person name="Peeters S.H."/>
            <person name="Heuer A."/>
            <person name="Rast P."/>
            <person name="Oberbeckmann S."/>
            <person name="Bunk B."/>
            <person name="Jeske O."/>
            <person name="Meyerdierks A."/>
            <person name="Storesund J.E."/>
            <person name="Kallscheuer N."/>
            <person name="Luecker S."/>
            <person name="Lage O.M."/>
            <person name="Pohl T."/>
            <person name="Merkel B.J."/>
            <person name="Hornburger P."/>
            <person name="Mueller R.-W."/>
            <person name="Bruemmer F."/>
            <person name="Labrenz M."/>
            <person name="Spormann A.M."/>
            <person name="Op Den Camp H."/>
            <person name="Overmann J."/>
            <person name="Amann R."/>
            <person name="Jetten M.S.M."/>
            <person name="Mascher T."/>
            <person name="Medema M.H."/>
            <person name="Devos D.P."/>
            <person name="Kaster A.-K."/>
            <person name="Ovreas L."/>
            <person name="Rohde M."/>
            <person name="Galperin M.Y."/>
            <person name="Jogler C."/>
        </authorList>
    </citation>
    <scope>NUCLEOTIDE SEQUENCE [LARGE SCALE GENOMIC DNA]</scope>
    <source>
        <strain evidence="5 6">Mal64</strain>
    </source>
</reference>
<gene>
    <name evidence="5" type="primary">hspA</name>
    <name evidence="5" type="ORF">Mal64_20070</name>
</gene>
<dbReference type="PANTHER" id="PTHR11527">
    <property type="entry name" value="HEAT-SHOCK PROTEIN 20 FAMILY MEMBER"/>
    <property type="match status" value="1"/>
</dbReference>
<feature type="region of interest" description="Disordered" evidence="3">
    <location>
        <begin position="83"/>
        <end position="105"/>
    </location>
</feature>
<evidence type="ECO:0000259" key="4">
    <source>
        <dbReference type="PROSITE" id="PS01031"/>
    </source>
</evidence>
<dbReference type="CDD" id="cd06464">
    <property type="entry name" value="ACD_sHsps-like"/>
    <property type="match status" value="1"/>
</dbReference>
<dbReference type="SUPFAM" id="SSF49764">
    <property type="entry name" value="HSP20-like chaperones"/>
    <property type="match status" value="1"/>
</dbReference>
<comment type="similarity">
    <text evidence="1 2">Belongs to the small heat shock protein (HSP20) family.</text>
</comment>
<comment type="caution">
    <text evidence="5">The sequence shown here is derived from an EMBL/GenBank/DDBJ whole genome shotgun (WGS) entry which is preliminary data.</text>
</comment>
<evidence type="ECO:0000256" key="3">
    <source>
        <dbReference type="SAM" id="MobiDB-lite"/>
    </source>
</evidence>
<dbReference type="Proteomes" id="UP000315440">
    <property type="component" value="Unassembled WGS sequence"/>
</dbReference>
<proteinExistence type="inferred from homology"/>
<organism evidence="5 6">
    <name type="scientific">Pseudobythopirellula maris</name>
    <dbReference type="NCBI Taxonomy" id="2527991"/>
    <lineage>
        <taxon>Bacteria</taxon>
        <taxon>Pseudomonadati</taxon>
        <taxon>Planctomycetota</taxon>
        <taxon>Planctomycetia</taxon>
        <taxon>Pirellulales</taxon>
        <taxon>Lacipirellulaceae</taxon>
        <taxon>Pseudobythopirellula</taxon>
    </lineage>
</organism>
<accession>A0A5C5ZM41</accession>
<evidence type="ECO:0000256" key="1">
    <source>
        <dbReference type="PROSITE-ProRule" id="PRU00285"/>
    </source>
</evidence>
<evidence type="ECO:0000313" key="6">
    <source>
        <dbReference type="Proteomes" id="UP000315440"/>
    </source>
</evidence>
<evidence type="ECO:0000313" key="5">
    <source>
        <dbReference type="EMBL" id="TWT88524.1"/>
    </source>
</evidence>
<feature type="domain" description="SHSP" evidence="4">
    <location>
        <begin position="38"/>
        <end position="158"/>
    </location>
</feature>
<dbReference type="Pfam" id="PF00011">
    <property type="entry name" value="HSP20"/>
    <property type="match status" value="1"/>
</dbReference>
<dbReference type="Gene3D" id="2.60.40.790">
    <property type="match status" value="1"/>
</dbReference>
<dbReference type="InterPro" id="IPR002068">
    <property type="entry name" value="A-crystallin/Hsp20_dom"/>
</dbReference>
<name>A0A5C5ZM41_9BACT</name>
<dbReference type="RefSeq" id="WP_146399657.1">
    <property type="nucleotide sequence ID" value="NZ_SJPQ01000002.1"/>
</dbReference>
<dbReference type="PROSITE" id="PS01031">
    <property type="entry name" value="SHSP"/>
    <property type="match status" value="1"/>
</dbReference>
<dbReference type="AlphaFoldDB" id="A0A5C5ZM41"/>
<sequence length="158" mass="17423">MSHTTPTNRVSNYLPTGPMADVDSLLRQFFGPVTSQVATAVRGGLPVSAWEEGDRLRLEFDAPGVTEEHVEITFDKGELSVSVERPTPALPEPQDEESQPTRTPLFNERTFGKTVRRLSLPETVDPDTIEASLTDGVLSVSIAKRPEAQPKRIEIRRG</sequence>
<dbReference type="InterPro" id="IPR031107">
    <property type="entry name" value="Small_HSP"/>
</dbReference>
<dbReference type="EMBL" id="SJPQ01000002">
    <property type="protein sequence ID" value="TWT88524.1"/>
    <property type="molecule type" value="Genomic_DNA"/>
</dbReference>
<keyword evidence="6" id="KW-1185">Reference proteome</keyword>
<dbReference type="OrthoDB" id="267530at2"/>